<protein>
    <recommendedName>
        <fullName evidence="10">YitT family protein</fullName>
    </recommendedName>
</protein>
<feature type="transmembrane region" description="Helical" evidence="7">
    <location>
        <begin position="67"/>
        <end position="91"/>
    </location>
</feature>
<dbReference type="GO" id="GO:0005886">
    <property type="term" value="C:plasma membrane"/>
    <property type="evidence" value="ECO:0007669"/>
    <property type="project" value="UniProtKB-SubCell"/>
</dbReference>
<accession>A0A2W5QIP3</accession>
<keyword evidence="3 7" id="KW-0812">Transmembrane</keyword>
<dbReference type="EMBL" id="QFPP01000029">
    <property type="protein sequence ID" value="PZQ77162.1"/>
    <property type="molecule type" value="Genomic_DNA"/>
</dbReference>
<dbReference type="Proteomes" id="UP000249135">
    <property type="component" value="Unassembled WGS sequence"/>
</dbReference>
<gene>
    <name evidence="8" type="ORF">DI563_04755</name>
</gene>
<dbReference type="PANTHER" id="PTHR33545">
    <property type="entry name" value="UPF0750 MEMBRANE PROTEIN YITT-RELATED"/>
    <property type="match status" value="1"/>
</dbReference>
<evidence type="ECO:0000256" key="3">
    <source>
        <dbReference type="ARBA" id="ARBA00022692"/>
    </source>
</evidence>
<dbReference type="AlphaFoldDB" id="A0A2W5QIP3"/>
<feature type="transmembrane region" description="Helical" evidence="7">
    <location>
        <begin position="103"/>
        <end position="121"/>
    </location>
</feature>
<evidence type="ECO:0000256" key="4">
    <source>
        <dbReference type="ARBA" id="ARBA00022989"/>
    </source>
</evidence>
<evidence type="ECO:0000256" key="1">
    <source>
        <dbReference type="ARBA" id="ARBA00004651"/>
    </source>
</evidence>
<feature type="region of interest" description="Disordered" evidence="6">
    <location>
        <begin position="1"/>
        <end position="27"/>
    </location>
</feature>
<evidence type="ECO:0000313" key="8">
    <source>
        <dbReference type="EMBL" id="PZQ77162.1"/>
    </source>
</evidence>
<evidence type="ECO:0000256" key="2">
    <source>
        <dbReference type="ARBA" id="ARBA00022475"/>
    </source>
</evidence>
<dbReference type="InterPro" id="IPR003740">
    <property type="entry name" value="YitT"/>
</dbReference>
<evidence type="ECO:0000313" key="9">
    <source>
        <dbReference type="Proteomes" id="UP000249135"/>
    </source>
</evidence>
<feature type="transmembrane region" description="Helical" evidence="7">
    <location>
        <begin position="133"/>
        <end position="151"/>
    </location>
</feature>
<comment type="caution">
    <text evidence="8">The sequence shown here is derived from an EMBL/GenBank/DDBJ whole genome shotgun (WGS) entry which is preliminary data.</text>
</comment>
<evidence type="ECO:0000256" key="5">
    <source>
        <dbReference type="ARBA" id="ARBA00023136"/>
    </source>
</evidence>
<keyword evidence="5 7" id="KW-0472">Membrane</keyword>
<keyword evidence="4 7" id="KW-1133">Transmembrane helix</keyword>
<comment type="subcellular location">
    <subcellularLocation>
        <location evidence="1">Cell membrane</location>
        <topology evidence="1">Multi-pass membrane protein</topology>
    </subcellularLocation>
</comment>
<dbReference type="PANTHER" id="PTHR33545:SF5">
    <property type="entry name" value="UPF0750 MEMBRANE PROTEIN YITT"/>
    <property type="match status" value="1"/>
</dbReference>
<evidence type="ECO:0000256" key="7">
    <source>
        <dbReference type="SAM" id="Phobius"/>
    </source>
</evidence>
<evidence type="ECO:0008006" key="10">
    <source>
        <dbReference type="Google" id="ProtNLM"/>
    </source>
</evidence>
<organism evidence="8 9">
    <name type="scientific">Variovorax paradoxus</name>
    <dbReference type="NCBI Taxonomy" id="34073"/>
    <lineage>
        <taxon>Bacteria</taxon>
        <taxon>Pseudomonadati</taxon>
        <taxon>Pseudomonadota</taxon>
        <taxon>Betaproteobacteria</taxon>
        <taxon>Burkholderiales</taxon>
        <taxon>Comamonadaceae</taxon>
        <taxon>Variovorax</taxon>
    </lineage>
</organism>
<dbReference type="Pfam" id="PF02588">
    <property type="entry name" value="YitT_membrane"/>
    <property type="match status" value="1"/>
</dbReference>
<dbReference type="InterPro" id="IPR051461">
    <property type="entry name" value="UPF0750_membrane"/>
</dbReference>
<feature type="transmembrane region" description="Helical" evidence="7">
    <location>
        <begin position="38"/>
        <end position="61"/>
    </location>
</feature>
<keyword evidence="2" id="KW-1003">Cell membrane</keyword>
<proteinExistence type="predicted"/>
<sequence>MASGSPPPSPSPSPSPSELPSPPAAAPRPVRHTFAEDALALFSGTLLISLGVALFTTAGLLTGGTAGLAFLVHYATGLGFGPVFFVFNLPFYWLALQKMGRAFTLKTFVAVALLSALTTLQQHLLSFASLQPVYAAITGGLVTGTGFLILFRHKCSLGGFGVLALWLQDRFGWRAGKVQMGIDCAIVLLALALVEPTRVLLSVVGAVALNAVLAINHRPGRYLGF</sequence>
<evidence type="ECO:0000256" key="6">
    <source>
        <dbReference type="SAM" id="MobiDB-lite"/>
    </source>
</evidence>
<name>A0A2W5QIP3_VARPD</name>
<reference evidence="8 9" key="1">
    <citation type="submission" date="2017-08" db="EMBL/GenBank/DDBJ databases">
        <title>Infants hospitalized years apart are colonized by the same room-sourced microbial strains.</title>
        <authorList>
            <person name="Brooks B."/>
            <person name="Olm M.R."/>
            <person name="Firek B.A."/>
            <person name="Baker R."/>
            <person name="Thomas B.C."/>
            <person name="Morowitz M.J."/>
            <person name="Banfield J.F."/>
        </authorList>
    </citation>
    <scope>NUCLEOTIDE SEQUENCE [LARGE SCALE GENOMIC DNA]</scope>
    <source>
        <strain evidence="8">S2_005_003_R2_41</strain>
    </source>
</reference>
<feature type="compositionally biased region" description="Pro residues" evidence="6">
    <location>
        <begin position="1"/>
        <end position="26"/>
    </location>
</feature>